<gene>
    <name evidence="1" type="ORF">B0T25DRAFT_578451</name>
</gene>
<evidence type="ECO:0000313" key="1">
    <source>
        <dbReference type="EMBL" id="KAK3360544.1"/>
    </source>
</evidence>
<sequence length="509" mass="57418">MDTLFGAPEVLVLIFIKCSRFRDVLALSATCKHLDAVWRSNSTSIIWPIDFRGFNQALVTTRATKLVREAFDADVLPPSPFPLAELSGHIQKPNLQDLKDMYAHWELRRLLEGPGEDADIPEDERTRMRDRFHQAMYRVLTCGAALARAYLEPFFLAAAEGPLGFLRRMNDLSWDRCGSPGQFTDDDVDYLRRFPAYDIEAADHRTWEPVFGHLANWLMADIETSLTAPVPPPGWLSAGASAPSFPLDKLEILQDITSIVAAHEITLDKYFQQYLYSPSDKDLCEQDRIPPPFPGAVRKIPAVMFGIFRPEEISVPERVADASRCYLVTRPLPPKKKDKKNVPQSWDILDSPGGAEAAAAAPSPWAADVSKVLDLLDQRPRRRGLAWQWPLPPPALRFFQFLLRKNFNVVFNECIFDRGINHRDFYVNGFLNSENLFRDRAMSHFIFSLALIPHDLDYSSGSTHARVMSDIGLFQMVNANPPSTLRWLGIASPATIQPCISPASPPKFI</sequence>
<reference evidence="1" key="2">
    <citation type="submission" date="2023-06" db="EMBL/GenBank/DDBJ databases">
        <authorList>
            <consortium name="Lawrence Berkeley National Laboratory"/>
            <person name="Haridas S."/>
            <person name="Hensen N."/>
            <person name="Bonometti L."/>
            <person name="Westerberg I."/>
            <person name="Brannstrom I.O."/>
            <person name="Guillou S."/>
            <person name="Cros-Aarteil S."/>
            <person name="Calhoun S."/>
            <person name="Kuo A."/>
            <person name="Mondo S."/>
            <person name="Pangilinan J."/>
            <person name="Riley R."/>
            <person name="Labutti K."/>
            <person name="Andreopoulos B."/>
            <person name="Lipzen A."/>
            <person name="Chen C."/>
            <person name="Yanf M."/>
            <person name="Daum C."/>
            <person name="Ng V."/>
            <person name="Clum A."/>
            <person name="Steindorff A."/>
            <person name="Ohm R."/>
            <person name="Martin F."/>
            <person name="Silar P."/>
            <person name="Natvig D."/>
            <person name="Lalanne C."/>
            <person name="Gautier V."/>
            <person name="Ament-Velasquez S.L."/>
            <person name="Kruys A."/>
            <person name="Hutchinson M.I."/>
            <person name="Powell A.J."/>
            <person name="Barry K."/>
            <person name="Miller A.N."/>
            <person name="Grigoriev I.V."/>
            <person name="Debuchy R."/>
            <person name="Gladieux P."/>
            <person name="Thoren M.H."/>
            <person name="Johannesson H."/>
        </authorList>
    </citation>
    <scope>NUCLEOTIDE SEQUENCE</scope>
    <source>
        <strain evidence="1">CBS 955.72</strain>
    </source>
</reference>
<proteinExistence type="predicted"/>
<keyword evidence="2" id="KW-1185">Reference proteome</keyword>
<dbReference type="AlphaFoldDB" id="A0AAJ0MIP4"/>
<evidence type="ECO:0000313" key="2">
    <source>
        <dbReference type="Proteomes" id="UP001275084"/>
    </source>
</evidence>
<dbReference type="EMBL" id="JAUIQD010000002">
    <property type="protein sequence ID" value="KAK3360544.1"/>
    <property type="molecule type" value="Genomic_DNA"/>
</dbReference>
<reference evidence="1" key="1">
    <citation type="journal article" date="2023" name="Mol. Phylogenet. Evol.">
        <title>Genome-scale phylogeny and comparative genomics of the fungal order Sordariales.</title>
        <authorList>
            <person name="Hensen N."/>
            <person name="Bonometti L."/>
            <person name="Westerberg I."/>
            <person name="Brannstrom I.O."/>
            <person name="Guillou S."/>
            <person name="Cros-Aarteil S."/>
            <person name="Calhoun S."/>
            <person name="Haridas S."/>
            <person name="Kuo A."/>
            <person name="Mondo S."/>
            <person name="Pangilinan J."/>
            <person name="Riley R."/>
            <person name="LaButti K."/>
            <person name="Andreopoulos B."/>
            <person name="Lipzen A."/>
            <person name="Chen C."/>
            <person name="Yan M."/>
            <person name="Daum C."/>
            <person name="Ng V."/>
            <person name="Clum A."/>
            <person name="Steindorff A."/>
            <person name="Ohm R.A."/>
            <person name="Martin F."/>
            <person name="Silar P."/>
            <person name="Natvig D.O."/>
            <person name="Lalanne C."/>
            <person name="Gautier V."/>
            <person name="Ament-Velasquez S.L."/>
            <person name="Kruys A."/>
            <person name="Hutchinson M.I."/>
            <person name="Powell A.J."/>
            <person name="Barry K."/>
            <person name="Miller A.N."/>
            <person name="Grigoriev I.V."/>
            <person name="Debuchy R."/>
            <person name="Gladieux P."/>
            <person name="Hiltunen Thoren M."/>
            <person name="Johannesson H."/>
        </authorList>
    </citation>
    <scope>NUCLEOTIDE SEQUENCE</scope>
    <source>
        <strain evidence="1">CBS 955.72</strain>
    </source>
</reference>
<comment type="caution">
    <text evidence="1">The sequence shown here is derived from an EMBL/GenBank/DDBJ whole genome shotgun (WGS) entry which is preliminary data.</text>
</comment>
<dbReference type="Proteomes" id="UP001275084">
    <property type="component" value="Unassembled WGS sequence"/>
</dbReference>
<name>A0AAJ0MIP4_9PEZI</name>
<evidence type="ECO:0008006" key="3">
    <source>
        <dbReference type="Google" id="ProtNLM"/>
    </source>
</evidence>
<organism evidence="1 2">
    <name type="scientific">Lasiosphaeria hispida</name>
    <dbReference type="NCBI Taxonomy" id="260671"/>
    <lineage>
        <taxon>Eukaryota</taxon>
        <taxon>Fungi</taxon>
        <taxon>Dikarya</taxon>
        <taxon>Ascomycota</taxon>
        <taxon>Pezizomycotina</taxon>
        <taxon>Sordariomycetes</taxon>
        <taxon>Sordariomycetidae</taxon>
        <taxon>Sordariales</taxon>
        <taxon>Lasiosphaeriaceae</taxon>
        <taxon>Lasiosphaeria</taxon>
    </lineage>
</organism>
<accession>A0AAJ0MIP4</accession>
<protein>
    <recommendedName>
        <fullName evidence="3">F-box domain-containing protein</fullName>
    </recommendedName>
</protein>